<evidence type="ECO:0000313" key="1">
    <source>
        <dbReference type="EMBL" id="KOF72501.1"/>
    </source>
</evidence>
<proteinExistence type="predicted"/>
<protein>
    <submittedName>
        <fullName evidence="1">Uncharacterized protein</fullName>
    </submittedName>
</protein>
<dbReference type="AlphaFoldDB" id="A0A0L8G635"/>
<organism evidence="1">
    <name type="scientific">Octopus bimaculoides</name>
    <name type="common">California two-spotted octopus</name>
    <dbReference type="NCBI Taxonomy" id="37653"/>
    <lineage>
        <taxon>Eukaryota</taxon>
        <taxon>Metazoa</taxon>
        <taxon>Spiralia</taxon>
        <taxon>Lophotrochozoa</taxon>
        <taxon>Mollusca</taxon>
        <taxon>Cephalopoda</taxon>
        <taxon>Coleoidea</taxon>
        <taxon>Octopodiformes</taxon>
        <taxon>Octopoda</taxon>
        <taxon>Incirrata</taxon>
        <taxon>Octopodidae</taxon>
        <taxon>Octopus</taxon>
    </lineage>
</organism>
<sequence>MIIINNFFATKLSQHAFVYSLDIYHEGGNTLFMSNSNYIKIQIFINKSNILESLSLSFSQEQVNLPLLWKTVSQHVRGSGKCMHFTVTREDSSGALLMLGTGFLF</sequence>
<gene>
    <name evidence="1" type="ORF">OCBIM_22039377mg</name>
</gene>
<reference evidence="1" key="1">
    <citation type="submission" date="2015-07" db="EMBL/GenBank/DDBJ databases">
        <title>MeaNS - Measles Nucleotide Surveillance Program.</title>
        <authorList>
            <person name="Tran T."/>
            <person name="Druce J."/>
        </authorList>
    </citation>
    <scope>NUCLEOTIDE SEQUENCE</scope>
    <source>
        <strain evidence="1">UCB-OBI-ISO-001</strain>
        <tissue evidence="1">Gonad</tissue>
    </source>
</reference>
<dbReference type="EMBL" id="KQ423634">
    <property type="protein sequence ID" value="KOF72501.1"/>
    <property type="molecule type" value="Genomic_DNA"/>
</dbReference>
<accession>A0A0L8G635</accession>
<name>A0A0L8G635_OCTBM</name>